<name>A0AAE3GVL5_9CYAN</name>
<evidence type="ECO:0000313" key="3">
    <source>
        <dbReference type="Proteomes" id="UP001204953"/>
    </source>
</evidence>
<dbReference type="EMBL" id="JAMZMM010000237">
    <property type="protein sequence ID" value="MCP2730761.1"/>
    <property type="molecule type" value="Genomic_DNA"/>
</dbReference>
<evidence type="ECO:0000313" key="2">
    <source>
        <dbReference type="EMBL" id="MCP2730761.1"/>
    </source>
</evidence>
<dbReference type="RefSeq" id="WP_254013513.1">
    <property type="nucleotide sequence ID" value="NZ_JAMZMM010000237.1"/>
</dbReference>
<organism evidence="2 3">
    <name type="scientific">Limnofasciculus baicalensis BBK-W-15</name>
    <dbReference type="NCBI Taxonomy" id="2699891"/>
    <lineage>
        <taxon>Bacteria</taxon>
        <taxon>Bacillati</taxon>
        <taxon>Cyanobacteriota</taxon>
        <taxon>Cyanophyceae</taxon>
        <taxon>Coleofasciculales</taxon>
        <taxon>Coleofasciculaceae</taxon>
        <taxon>Limnofasciculus</taxon>
        <taxon>Limnofasciculus baicalensis</taxon>
    </lineage>
</organism>
<accession>A0AAE3GVL5</accession>
<gene>
    <name evidence="2" type="ORF">NJ959_20245</name>
</gene>
<keyword evidence="1" id="KW-0812">Transmembrane</keyword>
<sequence>MIAQANGERSLILRTNAVPETYSITLRVATAPLPLEVDNFSSLYLPIGLQLIFSIVLGHITVVVGAKANVVVFILFVVAFFASLFNYYYHGYALTRLRYADLTD</sequence>
<dbReference type="InterPro" id="IPR035973">
    <property type="entry name" value="Cyt_c_oxidase_su3-like_sf"/>
</dbReference>
<proteinExistence type="predicted"/>
<protein>
    <submittedName>
        <fullName evidence="2">Uncharacterized protein</fullName>
    </submittedName>
</protein>
<dbReference type="AlphaFoldDB" id="A0AAE3GVL5"/>
<comment type="caution">
    <text evidence="2">The sequence shown here is derived from an EMBL/GenBank/DDBJ whole genome shotgun (WGS) entry which is preliminary data.</text>
</comment>
<reference evidence="2" key="1">
    <citation type="submission" date="2022-06" db="EMBL/GenBank/DDBJ databases">
        <title>New cyanobacteria of genus Symplocastrum in benthos of Lake Baikal.</title>
        <authorList>
            <person name="Sorokovikova E."/>
            <person name="Tikhonova I."/>
            <person name="Krasnopeev A."/>
            <person name="Evseev P."/>
            <person name="Gladkikh A."/>
            <person name="Belykh O."/>
        </authorList>
    </citation>
    <scope>NUCLEOTIDE SEQUENCE</scope>
    <source>
        <strain evidence="2">BBK-W-15</strain>
    </source>
</reference>
<dbReference type="GO" id="GO:0016020">
    <property type="term" value="C:membrane"/>
    <property type="evidence" value="ECO:0007669"/>
    <property type="project" value="InterPro"/>
</dbReference>
<dbReference type="Proteomes" id="UP001204953">
    <property type="component" value="Unassembled WGS sequence"/>
</dbReference>
<feature type="transmembrane region" description="Helical" evidence="1">
    <location>
        <begin position="70"/>
        <end position="89"/>
    </location>
</feature>
<evidence type="ECO:0000256" key="1">
    <source>
        <dbReference type="SAM" id="Phobius"/>
    </source>
</evidence>
<dbReference type="GO" id="GO:0009055">
    <property type="term" value="F:electron transfer activity"/>
    <property type="evidence" value="ECO:0007669"/>
    <property type="project" value="InterPro"/>
</dbReference>
<dbReference type="SUPFAM" id="SSF81452">
    <property type="entry name" value="Cytochrome c oxidase subunit III-like"/>
    <property type="match status" value="1"/>
</dbReference>
<keyword evidence="3" id="KW-1185">Reference proteome</keyword>
<feature type="transmembrane region" description="Helical" evidence="1">
    <location>
        <begin position="43"/>
        <end position="63"/>
    </location>
</feature>
<keyword evidence="1" id="KW-0472">Membrane</keyword>
<keyword evidence="1" id="KW-1133">Transmembrane helix</keyword>